<dbReference type="SUPFAM" id="SSF52540">
    <property type="entry name" value="P-loop containing nucleoside triphosphate hydrolases"/>
    <property type="match status" value="2"/>
</dbReference>
<evidence type="ECO:0000256" key="9">
    <source>
        <dbReference type="ARBA" id="ARBA00049563"/>
    </source>
</evidence>
<dbReference type="Gene3D" id="1.10.287.890">
    <property type="entry name" value="Crystal structure of tRNA isopentenylpyrophosphate transferase (bh2366) domain"/>
    <property type="match status" value="1"/>
</dbReference>
<evidence type="ECO:0000256" key="2">
    <source>
        <dbReference type="ARBA" id="ARBA00003213"/>
    </source>
</evidence>
<gene>
    <name evidence="10" type="primary">miaA</name>
    <name evidence="14" type="ORF">C3K47_12490</name>
</gene>
<dbReference type="Pfam" id="PF01715">
    <property type="entry name" value="IPPT"/>
    <property type="match status" value="1"/>
</dbReference>
<evidence type="ECO:0000256" key="3">
    <source>
        <dbReference type="ARBA" id="ARBA00005842"/>
    </source>
</evidence>
<sequence>MGETDLIVILGPTASGKTRLAVRLAFELNGEVISADSRQVYKDMNIGTGKDLHEFEINGTAIPYHLINIREAGEKYNIFEFQQDFERAYTSIKAKGKIAVLCGGTGLYIESVLKDFQYTSVPIDEDLRAEMAVKSKEELIVIHQQLTSSYSGLADISTLKRLIRAIEIGTYLNKNSHDFHSLPQVNAVIFGIDISRESRRERISERLLKRISEGMIEEVKHLLAKGVSMETLVYYGLEYKFIAQYLNAELDYETMLERLETGIHQFAKRQMTYFRKMERDGLTINWINGEEPLDEQLRILVKTIKQ</sequence>
<feature type="region of interest" description="Interaction with substrate tRNA" evidence="10">
    <location>
        <begin position="36"/>
        <end position="39"/>
    </location>
</feature>
<evidence type="ECO:0000313" key="14">
    <source>
        <dbReference type="EMBL" id="POY36015.1"/>
    </source>
</evidence>
<evidence type="ECO:0000256" key="10">
    <source>
        <dbReference type="HAMAP-Rule" id="MF_00185"/>
    </source>
</evidence>
<dbReference type="AlphaFoldDB" id="A0A2S5A0E1"/>
<dbReference type="EMBL" id="PQVF01000008">
    <property type="protein sequence ID" value="POY36015.1"/>
    <property type="molecule type" value="Genomic_DNA"/>
</dbReference>
<evidence type="ECO:0000256" key="6">
    <source>
        <dbReference type="ARBA" id="ARBA00022741"/>
    </source>
</evidence>
<keyword evidence="8 10" id="KW-0460">Magnesium</keyword>
<comment type="subunit">
    <text evidence="10">Monomer.</text>
</comment>
<evidence type="ECO:0000256" key="5">
    <source>
        <dbReference type="ARBA" id="ARBA00022694"/>
    </source>
</evidence>
<keyword evidence="7 10" id="KW-0067">ATP-binding</keyword>
<evidence type="ECO:0000256" key="11">
    <source>
        <dbReference type="RuleBase" id="RU003783"/>
    </source>
</evidence>
<dbReference type="HAMAP" id="MF_00185">
    <property type="entry name" value="IPP_trans"/>
    <property type="match status" value="1"/>
</dbReference>
<dbReference type="GO" id="GO:0006400">
    <property type="term" value="P:tRNA modification"/>
    <property type="evidence" value="ECO:0007669"/>
    <property type="project" value="TreeGrafter"/>
</dbReference>
<dbReference type="InterPro" id="IPR039657">
    <property type="entry name" value="Dimethylallyltransferase"/>
</dbReference>
<evidence type="ECO:0000256" key="12">
    <source>
        <dbReference type="RuleBase" id="RU003784"/>
    </source>
</evidence>
<comment type="catalytic activity">
    <reaction evidence="9 10 11">
        <text>adenosine(37) in tRNA + dimethylallyl diphosphate = N(6)-dimethylallyladenosine(37) in tRNA + diphosphate</text>
        <dbReference type="Rhea" id="RHEA:26482"/>
        <dbReference type="Rhea" id="RHEA-COMP:10162"/>
        <dbReference type="Rhea" id="RHEA-COMP:10375"/>
        <dbReference type="ChEBI" id="CHEBI:33019"/>
        <dbReference type="ChEBI" id="CHEBI:57623"/>
        <dbReference type="ChEBI" id="CHEBI:74411"/>
        <dbReference type="ChEBI" id="CHEBI:74415"/>
        <dbReference type="EC" id="2.5.1.75"/>
    </reaction>
</comment>
<dbReference type="PANTHER" id="PTHR11088:SF60">
    <property type="entry name" value="TRNA DIMETHYLALLYLTRANSFERASE"/>
    <property type="match status" value="1"/>
</dbReference>
<dbReference type="GO" id="GO:0052381">
    <property type="term" value="F:tRNA dimethylallyltransferase activity"/>
    <property type="evidence" value="ECO:0007669"/>
    <property type="project" value="UniProtKB-UniRule"/>
</dbReference>
<comment type="similarity">
    <text evidence="3 10 13">Belongs to the IPP transferase family.</text>
</comment>
<feature type="binding site" evidence="10">
    <location>
        <begin position="13"/>
        <end position="18"/>
    </location>
    <ligand>
        <name>substrate</name>
    </ligand>
</feature>
<dbReference type="InterPro" id="IPR027417">
    <property type="entry name" value="P-loop_NTPase"/>
</dbReference>
<keyword evidence="5 10" id="KW-0819">tRNA processing</keyword>
<evidence type="ECO:0000313" key="15">
    <source>
        <dbReference type="Proteomes" id="UP000236893"/>
    </source>
</evidence>
<dbReference type="NCBIfam" id="TIGR00174">
    <property type="entry name" value="miaA"/>
    <property type="match status" value="1"/>
</dbReference>
<dbReference type="EC" id="2.5.1.75" evidence="10"/>
<dbReference type="InterPro" id="IPR018022">
    <property type="entry name" value="IPT"/>
</dbReference>
<dbReference type="OrthoDB" id="9776390at2"/>
<comment type="caution">
    <text evidence="10">Lacks conserved residue(s) required for the propagation of feature annotation.</text>
</comment>
<comment type="function">
    <text evidence="2 10 12">Catalyzes the transfer of a dimethylallyl group onto the adenine at position 37 in tRNAs that read codons beginning with uridine, leading to the formation of N6-(dimethylallyl)adenosine (i(6)A).</text>
</comment>
<dbReference type="Gene3D" id="3.40.50.300">
    <property type="entry name" value="P-loop containing nucleotide triphosphate hydrolases"/>
    <property type="match status" value="1"/>
</dbReference>
<feature type="site" description="Interaction with substrate tRNA" evidence="10">
    <location>
        <position position="105"/>
    </location>
</feature>
<keyword evidence="6 10" id="KW-0547">Nucleotide-binding</keyword>
<feature type="binding site" evidence="10">
    <location>
        <begin position="11"/>
        <end position="18"/>
    </location>
    <ligand>
        <name>ATP</name>
        <dbReference type="ChEBI" id="CHEBI:30616"/>
    </ligand>
</feature>
<keyword evidence="4 10" id="KW-0808">Transferase</keyword>
<keyword evidence="15" id="KW-1185">Reference proteome</keyword>
<feature type="site" description="Interaction with substrate tRNA" evidence="10">
    <location>
        <position position="128"/>
    </location>
</feature>
<proteinExistence type="inferred from homology"/>
<dbReference type="RefSeq" id="WP_103789478.1">
    <property type="nucleotide sequence ID" value="NZ_PQVF01000008.1"/>
</dbReference>
<organism evidence="14 15">
    <name type="scientific">Solitalea longa</name>
    <dbReference type="NCBI Taxonomy" id="2079460"/>
    <lineage>
        <taxon>Bacteria</taxon>
        <taxon>Pseudomonadati</taxon>
        <taxon>Bacteroidota</taxon>
        <taxon>Sphingobacteriia</taxon>
        <taxon>Sphingobacteriales</taxon>
        <taxon>Sphingobacteriaceae</taxon>
        <taxon>Solitalea</taxon>
    </lineage>
</organism>
<evidence type="ECO:0000256" key="7">
    <source>
        <dbReference type="ARBA" id="ARBA00022840"/>
    </source>
</evidence>
<reference evidence="14 15" key="1">
    <citation type="submission" date="2018-01" db="EMBL/GenBank/DDBJ databases">
        <authorList>
            <person name="Gaut B.S."/>
            <person name="Morton B.R."/>
            <person name="Clegg M.T."/>
            <person name="Duvall M.R."/>
        </authorList>
    </citation>
    <scope>NUCLEOTIDE SEQUENCE [LARGE SCALE GENOMIC DNA]</scope>
    <source>
        <strain evidence="14 15">HR-AV</strain>
    </source>
</reference>
<comment type="caution">
    <text evidence="14">The sequence shown here is derived from an EMBL/GenBank/DDBJ whole genome shotgun (WGS) entry which is preliminary data.</text>
</comment>
<evidence type="ECO:0000256" key="4">
    <source>
        <dbReference type="ARBA" id="ARBA00022679"/>
    </source>
</evidence>
<comment type="cofactor">
    <cofactor evidence="1 10">
        <name>Mg(2+)</name>
        <dbReference type="ChEBI" id="CHEBI:18420"/>
    </cofactor>
</comment>
<dbReference type="GO" id="GO:0005524">
    <property type="term" value="F:ATP binding"/>
    <property type="evidence" value="ECO:0007669"/>
    <property type="project" value="UniProtKB-UniRule"/>
</dbReference>
<evidence type="ECO:0000256" key="13">
    <source>
        <dbReference type="RuleBase" id="RU003785"/>
    </source>
</evidence>
<dbReference type="Proteomes" id="UP000236893">
    <property type="component" value="Unassembled WGS sequence"/>
</dbReference>
<accession>A0A2S5A0E1</accession>
<name>A0A2S5A0E1_9SPHI</name>
<evidence type="ECO:0000256" key="8">
    <source>
        <dbReference type="ARBA" id="ARBA00022842"/>
    </source>
</evidence>
<dbReference type="PANTHER" id="PTHR11088">
    <property type="entry name" value="TRNA DIMETHYLALLYLTRANSFERASE"/>
    <property type="match status" value="1"/>
</dbReference>
<evidence type="ECO:0000256" key="1">
    <source>
        <dbReference type="ARBA" id="ARBA00001946"/>
    </source>
</evidence>
<protein>
    <recommendedName>
        <fullName evidence="10">tRNA dimethylallyltransferase</fullName>
        <ecNumber evidence="10">2.5.1.75</ecNumber>
    </recommendedName>
    <alternativeName>
        <fullName evidence="10">Dimethylallyl diphosphate:tRNA dimethylallyltransferase</fullName>
        <shortName evidence="10">DMAPP:tRNA dimethylallyltransferase</shortName>
        <shortName evidence="10">DMATase</shortName>
    </alternativeName>
    <alternativeName>
        <fullName evidence="10">Isopentenyl-diphosphate:tRNA isopentenyltransferase</fullName>
        <shortName evidence="10">IPP transferase</shortName>
        <shortName evidence="10">IPPT</shortName>
        <shortName evidence="10">IPTase</shortName>
    </alternativeName>
</protein>